<protein>
    <submittedName>
        <fullName evidence="2">Outer membrane lipoprotein</fullName>
    </submittedName>
</protein>
<keyword evidence="2" id="KW-0449">Lipoprotein</keyword>
<dbReference type="PROSITE" id="PS50914">
    <property type="entry name" value="BON"/>
    <property type="match status" value="1"/>
</dbReference>
<feature type="domain" description="BON" evidence="1">
    <location>
        <begin position="126"/>
        <end position="194"/>
    </location>
</feature>
<organism evidence="2 3">
    <name type="scientific">Candidatus Fokinia solitaria</name>
    <dbReference type="NCBI Taxonomy" id="1802984"/>
    <lineage>
        <taxon>Bacteria</taxon>
        <taxon>Pseudomonadati</taxon>
        <taxon>Pseudomonadota</taxon>
        <taxon>Alphaproteobacteria</taxon>
        <taxon>Rickettsiales</taxon>
        <taxon>Candidatus Midichloriaceae</taxon>
        <taxon>Candidatus Fokinia</taxon>
    </lineage>
</organism>
<reference evidence="2 3" key="1">
    <citation type="journal article" date="2018" name="Genome Biol. Evol.">
        <title>The Genome Sequence of "Candidatus Fokinia solitaria": Insights on Reductive Evolution in Rickettsiales.</title>
        <authorList>
            <person name="Floriano A.M."/>
            <person name="Castelli M."/>
            <person name="Krenek S."/>
            <person name="Berendonk T.U."/>
            <person name="Bazzocchi C."/>
            <person name="Petroni G."/>
            <person name="Sassera D."/>
        </authorList>
    </citation>
    <scope>NUCLEOTIDE SEQUENCE [LARGE SCALE GENOMIC DNA]</scope>
    <source>
        <strain evidence="2">Rio ETE_ALG 3VII</strain>
    </source>
</reference>
<proteinExistence type="predicted"/>
<dbReference type="Pfam" id="PF04972">
    <property type="entry name" value="BON"/>
    <property type="match status" value="1"/>
</dbReference>
<dbReference type="OrthoDB" id="8479706at2"/>
<accession>A0A2U8BSB6</accession>
<keyword evidence="3" id="KW-1185">Reference proteome</keyword>
<dbReference type="RefSeq" id="WP_108673255.1">
    <property type="nucleotide sequence ID" value="NZ_CP025989.1"/>
</dbReference>
<dbReference type="AlphaFoldDB" id="A0A2U8BSB6"/>
<sequence>MMRYIFVLSLFSICAFSFIGCCSVFVGTIAGVGIYSATEKRTLGTQVDDKILTMEVRGVINKTCNGRYCDLRYNAFGGEVVVAGSIDTEYARDILISKLRKTTRATKVFADISIDSIQLNEKNGMQDALLEKNITLKLMLEKNVESGRYSVMVHNRVAYILGKAVSKEELDQVILVVGNVKDIEKVVNYAYVSNRA</sequence>
<name>A0A2U8BSB6_9RICK</name>
<evidence type="ECO:0000313" key="3">
    <source>
        <dbReference type="Proteomes" id="UP000244519"/>
    </source>
</evidence>
<evidence type="ECO:0000313" key="2">
    <source>
        <dbReference type="EMBL" id="AWD33232.1"/>
    </source>
</evidence>
<dbReference type="PROSITE" id="PS51257">
    <property type="entry name" value="PROKAR_LIPOPROTEIN"/>
    <property type="match status" value="1"/>
</dbReference>
<dbReference type="Proteomes" id="UP000244519">
    <property type="component" value="Chromosome"/>
</dbReference>
<dbReference type="InterPro" id="IPR007055">
    <property type="entry name" value="BON_dom"/>
</dbReference>
<gene>
    <name evidence="2" type="ORF">Fsol_00437</name>
</gene>
<dbReference type="KEGG" id="fso:Fsol_00437"/>
<evidence type="ECO:0000259" key="1">
    <source>
        <dbReference type="PROSITE" id="PS50914"/>
    </source>
</evidence>
<dbReference type="EMBL" id="CP025989">
    <property type="protein sequence ID" value="AWD33232.1"/>
    <property type="molecule type" value="Genomic_DNA"/>
</dbReference>